<dbReference type="InterPro" id="IPR007383">
    <property type="entry name" value="DUF445"/>
</dbReference>
<dbReference type="PANTHER" id="PTHR35791">
    <property type="entry name" value="UPF0754 MEMBRANE PROTEIN YHEB"/>
    <property type="match status" value="1"/>
</dbReference>
<dbReference type="Pfam" id="PF04286">
    <property type="entry name" value="DUF445"/>
    <property type="match status" value="1"/>
</dbReference>
<comment type="subcellular location">
    <subcellularLocation>
        <location evidence="1">Endomembrane system</location>
    </subcellularLocation>
</comment>
<protein>
    <submittedName>
        <fullName evidence="6">DUF445 domain-containing protein</fullName>
    </submittedName>
</protein>
<evidence type="ECO:0000256" key="2">
    <source>
        <dbReference type="ARBA" id="ARBA00022692"/>
    </source>
</evidence>
<name>A0A211YRK1_9CREN</name>
<accession>A0A211YRK1</accession>
<evidence type="ECO:0000256" key="4">
    <source>
        <dbReference type="ARBA" id="ARBA00023136"/>
    </source>
</evidence>
<keyword evidence="2 5" id="KW-0812">Transmembrane</keyword>
<evidence type="ECO:0000313" key="6">
    <source>
        <dbReference type="EMBL" id="OWJ55566.1"/>
    </source>
</evidence>
<dbReference type="Proteomes" id="UP000196694">
    <property type="component" value="Unassembled WGS sequence"/>
</dbReference>
<comment type="caution">
    <text evidence="6">The sequence shown here is derived from an EMBL/GenBank/DDBJ whole genome shotgun (WGS) entry which is preliminary data.</text>
</comment>
<dbReference type="GO" id="GO:0012505">
    <property type="term" value="C:endomembrane system"/>
    <property type="evidence" value="ECO:0007669"/>
    <property type="project" value="UniProtKB-SubCell"/>
</dbReference>
<dbReference type="OrthoDB" id="228250at2157"/>
<keyword evidence="7" id="KW-1185">Reference proteome</keyword>
<dbReference type="EMBL" id="NCQP01000001">
    <property type="protein sequence ID" value="OWJ55566.1"/>
    <property type="molecule type" value="Genomic_DNA"/>
</dbReference>
<evidence type="ECO:0000256" key="3">
    <source>
        <dbReference type="ARBA" id="ARBA00022989"/>
    </source>
</evidence>
<evidence type="ECO:0000256" key="1">
    <source>
        <dbReference type="ARBA" id="ARBA00004308"/>
    </source>
</evidence>
<dbReference type="PANTHER" id="PTHR35791:SF1">
    <property type="entry name" value="UPF0754 MEMBRANE PROTEIN YHEB"/>
    <property type="match status" value="1"/>
</dbReference>
<feature type="transmembrane region" description="Helical" evidence="5">
    <location>
        <begin position="6"/>
        <end position="31"/>
    </location>
</feature>
<gene>
    <name evidence="6" type="ORF">Pdsh_01905</name>
</gene>
<dbReference type="RefSeq" id="WP_055408358.1">
    <property type="nucleotide sequence ID" value="NZ_CP013011.1"/>
</dbReference>
<proteinExistence type="predicted"/>
<dbReference type="AlphaFoldDB" id="A0A211YRK1"/>
<organism evidence="6 7">
    <name type="scientific">Pyrodictium delaneyi</name>
    <dbReference type="NCBI Taxonomy" id="1273541"/>
    <lineage>
        <taxon>Archaea</taxon>
        <taxon>Thermoproteota</taxon>
        <taxon>Thermoprotei</taxon>
        <taxon>Desulfurococcales</taxon>
        <taxon>Pyrodictiaceae</taxon>
        <taxon>Pyrodictium</taxon>
    </lineage>
</organism>
<feature type="transmembrane region" description="Helical" evidence="5">
    <location>
        <begin position="171"/>
        <end position="194"/>
    </location>
</feature>
<keyword evidence="3 5" id="KW-1133">Transmembrane helix</keyword>
<keyword evidence="4 5" id="KW-0472">Membrane</keyword>
<evidence type="ECO:0000256" key="5">
    <source>
        <dbReference type="SAM" id="Phobius"/>
    </source>
</evidence>
<dbReference type="GeneID" id="26099086"/>
<evidence type="ECO:0000313" key="7">
    <source>
        <dbReference type="Proteomes" id="UP000196694"/>
    </source>
</evidence>
<sequence>MAESMMVIAVSTIVGALVGYVTNVVAVRLLFHPYRPVKIPVLGLKVQGLLPAKRDELAKRLGELAEEYMKTPKLQQELQRNMEKVIREALEQSLHRLLARNPLVYAAAAQYIPRIADGVSRQVASPLLESILPAATSRLDVAGIVAERIRDLDPREIEMLFRRIAGRELRFIEIAGLALGAMIGLIEGLVLTAIS</sequence>
<reference evidence="6 7" key="1">
    <citation type="submission" date="2017-05" db="EMBL/GenBank/DDBJ databases">
        <title>The draft genome of the hyperthermophilic archaeon 'Pyrodictium delaneyi strain Hulk', an iron and nitrate reducer, reveals the capacity for sulfate reduction.</title>
        <authorList>
            <person name="Demey L.M."/>
            <person name="Miller C."/>
            <person name="Manzella M."/>
            <person name="Reguera G."/>
            <person name="Kashefi K."/>
        </authorList>
    </citation>
    <scope>NUCLEOTIDE SEQUENCE [LARGE SCALE GENOMIC DNA]</scope>
    <source>
        <strain evidence="6 7">Hulk</strain>
    </source>
</reference>